<dbReference type="NCBIfam" id="NF033551">
    <property type="entry name" value="transpos_IS1182"/>
    <property type="match status" value="1"/>
</dbReference>
<dbReference type="Proteomes" id="UP000298615">
    <property type="component" value="Chromosome"/>
</dbReference>
<dbReference type="GO" id="GO:0006313">
    <property type="term" value="P:DNA transposition"/>
    <property type="evidence" value="ECO:0007669"/>
    <property type="project" value="InterPro"/>
</dbReference>
<feature type="region of interest" description="Disordered" evidence="1">
    <location>
        <begin position="209"/>
        <end position="232"/>
    </location>
</feature>
<proteinExistence type="predicted"/>
<organism evidence="5 6">
    <name type="scientific">Vagococcus zengguangii</name>
    <dbReference type="NCBI Taxonomy" id="2571750"/>
    <lineage>
        <taxon>Bacteria</taxon>
        <taxon>Bacillati</taxon>
        <taxon>Bacillota</taxon>
        <taxon>Bacilli</taxon>
        <taxon>Lactobacillales</taxon>
        <taxon>Enterococcaceae</taxon>
        <taxon>Vagococcus</taxon>
    </lineage>
</organism>
<evidence type="ECO:0000259" key="3">
    <source>
        <dbReference type="Pfam" id="PF01609"/>
    </source>
</evidence>
<evidence type="ECO:0000313" key="6">
    <source>
        <dbReference type="Proteomes" id="UP000298615"/>
    </source>
</evidence>
<feature type="domain" description="Transposase InsH N-terminal" evidence="4">
    <location>
        <begin position="18"/>
        <end position="101"/>
    </location>
</feature>
<reference evidence="5 6" key="1">
    <citation type="submission" date="2019-04" db="EMBL/GenBank/DDBJ databases">
        <title>Vagococcus sp. nov., isolated from faeces of yaks (Bos grunniens).</title>
        <authorList>
            <person name="Ge Y."/>
        </authorList>
    </citation>
    <scope>NUCLEOTIDE SEQUENCE [LARGE SCALE GENOMIC DNA]</scope>
    <source>
        <strain evidence="5 6">MN-17</strain>
    </source>
</reference>
<dbReference type="PANTHER" id="PTHR33408:SF2">
    <property type="entry name" value="TRANSPOSASE DDE DOMAIN-CONTAINING PROTEIN"/>
    <property type="match status" value="1"/>
</dbReference>
<accession>A0A4D7CPE0</accession>
<evidence type="ECO:0000259" key="4">
    <source>
        <dbReference type="Pfam" id="PF05598"/>
    </source>
</evidence>
<dbReference type="PANTHER" id="PTHR33408">
    <property type="entry name" value="TRANSPOSASE"/>
    <property type="match status" value="1"/>
</dbReference>
<keyword evidence="2" id="KW-0812">Transmembrane</keyword>
<dbReference type="Pfam" id="PF05598">
    <property type="entry name" value="DUF772"/>
    <property type="match status" value="1"/>
</dbReference>
<evidence type="ECO:0000256" key="1">
    <source>
        <dbReference type="SAM" id="MobiDB-lite"/>
    </source>
</evidence>
<keyword evidence="2" id="KW-0472">Membrane</keyword>
<feature type="domain" description="Transposase IS4-like" evidence="3">
    <location>
        <begin position="259"/>
        <end position="508"/>
    </location>
</feature>
<dbReference type="AlphaFoldDB" id="A0A4D7CPE0"/>
<keyword evidence="2" id="KW-1133">Transmembrane helix</keyword>
<keyword evidence="6" id="KW-1185">Reference proteome</keyword>
<sequence length="562" mass="65877">MYSNYNMNQLSLDITTSYIPEKNNTAWFINELVETLKIKESYLFGRPRQYNLSAMLKLVLFAYTRSVFSSRKIAQLAEESLPARWLTQEMMPSYRTIARFRISDELEGLINQGLEQLTAYLRQQNMIDDAIFIDGTKILADANKFSFVWKKSTIRFDAMNREATVSLMNELKEAYSSSHIPDGSNLSLDMVDEVLTRLEFRLEELEKQIETTPKLSPNPAKQERRSLKSTKRKLAARRAKMLEHQKQFKTFGKRNSFSKTDHDATFMRVKEDHMKNGQLKPAYNLQIATSKQFIVGYDVYQNPTDTKTLIPFLEKMNLAEKDAMYIVADAGYGSESNYQYLEDKLSQHTSLIPYGTMLKENSKKWQSDDKKVMNWFYEEKEDYYIDPKGVRFNFNKYRKRTDTDGFSRDFKEYVAEKYDENREEIPAALTAKGHIRKIMINPSWEYYKAKQRDFLSTKETGKIYAKRKIDVEPVFGRMKASLGFTRFSVRGLGKVLKETGIVSLALNMMKLASWETQKDIENRKNPKQTKNNTFCPFRIFYFRLITLTFVTASFLIYFYSPK</sequence>
<dbReference type="InterPro" id="IPR002559">
    <property type="entry name" value="Transposase_11"/>
</dbReference>
<dbReference type="KEGG" id="vao:FA707_02715"/>
<feature type="transmembrane region" description="Helical" evidence="2">
    <location>
        <begin position="540"/>
        <end position="559"/>
    </location>
</feature>
<name>A0A4D7CPE0_9ENTE</name>
<dbReference type="InterPro" id="IPR047629">
    <property type="entry name" value="IS1182_transpos"/>
</dbReference>
<dbReference type="InterPro" id="IPR008490">
    <property type="entry name" value="Transposase_InsH_N"/>
</dbReference>
<gene>
    <name evidence="5" type="ORF">FA707_02715</name>
</gene>
<dbReference type="GO" id="GO:0004803">
    <property type="term" value="F:transposase activity"/>
    <property type="evidence" value="ECO:0007669"/>
    <property type="project" value="InterPro"/>
</dbReference>
<protein>
    <submittedName>
        <fullName evidence="5">IS1182 family transposase</fullName>
    </submittedName>
</protein>
<dbReference type="RefSeq" id="WP_136952779.1">
    <property type="nucleotide sequence ID" value="NZ_CP039712.1"/>
</dbReference>
<evidence type="ECO:0000313" key="5">
    <source>
        <dbReference type="EMBL" id="QCI85938.1"/>
    </source>
</evidence>
<dbReference type="EMBL" id="CP039712">
    <property type="protein sequence ID" value="QCI85938.1"/>
    <property type="molecule type" value="Genomic_DNA"/>
</dbReference>
<dbReference type="GO" id="GO:0003677">
    <property type="term" value="F:DNA binding"/>
    <property type="evidence" value="ECO:0007669"/>
    <property type="project" value="InterPro"/>
</dbReference>
<evidence type="ECO:0000256" key="2">
    <source>
        <dbReference type="SAM" id="Phobius"/>
    </source>
</evidence>
<dbReference type="Pfam" id="PF01609">
    <property type="entry name" value="DDE_Tnp_1"/>
    <property type="match status" value="1"/>
</dbReference>